<dbReference type="AlphaFoldDB" id="A0A921AYN1"/>
<dbReference type="InterPro" id="IPR029039">
    <property type="entry name" value="Flavoprotein-like_sf"/>
</dbReference>
<dbReference type="EMBL" id="DYZA01000239">
    <property type="protein sequence ID" value="HJD98296.1"/>
    <property type="molecule type" value="Genomic_DNA"/>
</dbReference>
<evidence type="ECO:0000259" key="3">
    <source>
        <dbReference type="Pfam" id="PF03358"/>
    </source>
</evidence>
<comment type="caution">
    <text evidence="4">The sequence shown here is derived from an EMBL/GenBank/DDBJ whole genome shotgun (WGS) entry which is preliminary data.</text>
</comment>
<dbReference type="InterPro" id="IPR051796">
    <property type="entry name" value="ISF_SsuE-like"/>
</dbReference>
<dbReference type="SUPFAM" id="SSF52218">
    <property type="entry name" value="Flavoproteins"/>
    <property type="match status" value="1"/>
</dbReference>
<gene>
    <name evidence="4" type="ORF">K8W16_11715</name>
</gene>
<dbReference type="Pfam" id="PF03358">
    <property type="entry name" value="FMN_red"/>
    <property type="match status" value="1"/>
</dbReference>
<accession>A0A921AYN1</accession>
<protein>
    <submittedName>
        <fullName evidence="4">Flavodoxin family protein</fullName>
    </submittedName>
</protein>
<dbReference type="Gene3D" id="3.40.50.360">
    <property type="match status" value="1"/>
</dbReference>
<dbReference type="Proteomes" id="UP000698963">
    <property type="component" value="Unassembled WGS sequence"/>
</dbReference>
<reference evidence="4" key="2">
    <citation type="submission" date="2021-09" db="EMBL/GenBank/DDBJ databases">
        <authorList>
            <person name="Gilroy R."/>
        </authorList>
    </citation>
    <scope>NUCLEOTIDE SEQUENCE</scope>
    <source>
        <strain evidence="4">ChiGjej2B2-19336</strain>
    </source>
</reference>
<name>A0A921AYN1_9BACT</name>
<dbReference type="RefSeq" id="WP_304124052.1">
    <property type="nucleotide sequence ID" value="NZ_DYZA01000239.1"/>
</dbReference>
<feature type="domain" description="NADPH-dependent FMN reductase-like" evidence="3">
    <location>
        <begin position="3"/>
        <end position="123"/>
    </location>
</feature>
<evidence type="ECO:0000313" key="4">
    <source>
        <dbReference type="EMBL" id="HJD98296.1"/>
    </source>
</evidence>
<organism evidence="4 5">
    <name type="scientific">Mailhella massiliensis</name>
    <dbReference type="NCBI Taxonomy" id="1903261"/>
    <lineage>
        <taxon>Bacteria</taxon>
        <taxon>Pseudomonadati</taxon>
        <taxon>Thermodesulfobacteriota</taxon>
        <taxon>Desulfovibrionia</taxon>
        <taxon>Desulfovibrionales</taxon>
        <taxon>Desulfovibrionaceae</taxon>
        <taxon>Mailhella</taxon>
    </lineage>
</organism>
<dbReference type="GO" id="GO:0016491">
    <property type="term" value="F:oxidoreductase activity"/>
    <property type="evidence" value="ECO:0007669"/>
    <property type="project" value="InterPro"/>
</dbReference>
<evidence type="ECO:0000313" key="5">
    <source>
        <dbReference type="Proteomes" id="UP000698963"/>
    </source>
</evidence>
<evidence type="ECO:0000256" key="2">
    <source>
        <dbReference type="ARBA" id="ARBA00022643"/>
    </source>
</evidence>
<keyword evidence="1" id="KW-0285">Flavoprotein</keyword>
<dbReference type="PANTHER" id="PTHR43278:SF4">
    <property type="entry name" value="NAD(P)H-DEPENDENT FMN-CONTAINING OXIDOREDUCTASE YWQN-RELATED"/>
    <property type="match status" value="1"/>
</dbReference>
<keyword evidence="2" id="KW-0288">FMN</keyword>
<proteinExistence type="predicted"/>
<reference evidence="4" key="1">
    <citation type="journal article" date="2021" name="PeerJ">
        <title>Extensive microbial diversity within the chicken gut microbiome revealed by metagenomics and culture.</title>
        <authorList>
            <person name="Gilroy R."/>
            <person name="Ravi A."/>
            <person name="Getino M."/>
            <person name="Pursley I."/>
            <person name="Horton D.L."/>
            <person name="Alikhan N.F."/>
            <person name="Baker D."/>
            <person name="Gharbi K."/>
            <person name="Hall N."/>
            <person name="Watson M."/>
            <person name="Adriaenssens E.M."/>
            <person name="Foster-Nyarko E."/>
            <person name="Jarju S."/>
            <person name="Secka A."/>
            <person name="Antonio M."/>
            <person name="Oren A."/>
            <person name="Chaudhuri R.R."/>
            <person name="La Ragione R."/>
            <person name="Hildebrand F."/>
            <person name="Pallen M.J."/>
        </authorList>
    </citation>
    <scope>NUCLEOTIDE SEQUENCE</scope>
    <source>
        <strain evidence="4">ChiGjej2B2-19336</strain>
    </source>
</reference>
<sequence>MKNILIISASPRKGGNSELLCEAFLKGALEAGHKGEIVRLHEHELHPCMGCEACQATHACVQKDGMAPLLEKLLAADVAVMATPVYFYSMSAQMKMFIDRTLPRYTDLSGKEFYFIAAAADSNKSALERTIDGFRGFTDCLEKAQEKGVLLAPGVWKKGDIAGSPAMEQAFAMGRNA</sequence>
<dbReference type="InterPro" id="IPR005025">
    <property type="entry name" value="FMN_Rdtase-like_dom"/>
</dbReference>
<dbReference type="PANTHER" id="PTHR43278">
    <property type="entry name" value="NAD(P)H-DEPENDENT FMN-CONTAINING OXIDOREDUCTASE YWQN-RELATED"/>
    <property type="match status" value="1"/>
</dbReference>
<evidence type="ECO:0000256" key="1">
    <source>
        <dbReference type="ARBA" id="ARBA00022630"/>
    </source>
</evidence>